<organism evidence="1 2">
    <name type="scientific">Brachionus plicatilis</name>
    <name type="common">Marine rotifer</name>
    <name type="synonym">Brachionus muelleri</name>
    <dbReference type="NCBI Taxonomy" id="10195"/>
    <lineage>
        <taxon>Eukaryota</taxon>
        <taxon>Metazoa</taxon>
        <taxon>Spiralia</taxon>
        <taxon>Gnathifera</taxon>
        <taxon>Rotifera</taxon>
        <taxon>Eurotatoria</taxon>
        <taxon>Monogononta</taxon>
        <taxon>Pseudotrocha</taxon>
        <taxon>Ploima</taxon>
        <taxon>Brachionidae</taxon>
        <taxon>Brachionus</taxon>
    </lineage>
</organism>
<evidence type="ECO:0000313" key="2">
    <source>
        <dbReference type="Proteomes" id="UP000276133"/>
    </source>
</evidence>
<evidence type="ECO:0000313" key="1">
    <source>
        <dbReference type="EMBL" id="RNA39488.1"/>
    </source>
</evidence>
<accession>A0A3M7SV69</accession>
<dbReference type="EMBL" id="REGN01000748">
    <property type="protein sequence ID" value="RNA39488.1"/>
    <property type="molecule type" value="Genomic_DNA"/>
</dbReference>
<comment type="caution">
    <text evidence="1">The sequence shown here is derived from an EMBL/GenBank/DDBJ whole genome shotgun (WGS) entry which is preliminary data.</text>
</comment>
<protein>
    <submittedName>
        <fullName evidence="1">Uncharacterized protein</fullName>
    </submittedName>
</protein>
<name>A0A3M7SV69_BRAPC</name>
<sequence length="122" mass="14319">MKKTSKKGTIWTATNDGEETISYSFNSFCWSIFIYVQVHCRVFVDMYFRIEQSCLTPEAPTSQNDSFFGVWPLKSNIKNKNNFLNSNKKICSNSFMRITYQKKGLSTDEKLCHLFIQIIFRI</sequence>
<dbReference type="AlphaFoldDB" id="A0A3M7SV69"/>
<dbReference type="Proteomes" id="UP000276133">
    <property type="component" value="Unassembled WGS sequence"/>
</dbReference>
<keyword evidence="2" id="KW-1185">Reference proteome</keyword>
<reference evidence="1 2" key="1">
    <citation type="journal article" date="2018" name="Sci. Rep.">
        <title>Genomic signatures of local adaptation to the degree of environmental predictability in rotifers.</title>
        <authorList>
            <person name="Franch-Gras L."/>
            <person name="Hahn C."/>
            <person name="Garcia-Roger E.M."/>
            <person name="Carmona M.J."/>
            <person name="Serra M."/>
            <person name="Gomez A."/>
        </authorList>
    </citation>
    <scope>NUCLEOTIDE SEQUENCE [LARGE SCALE GENOMIC DNA]</scope>
    <source>
        <strain evidence="1">HYR1</strain>
    </source>
</reference>
<gene>
    <name evidence="1" type="ORF">BpHYR1_042354</name>
</gene>
<proteinExistence type="predicted"/>